<evidence type="ECO:0000313" key="3">
    <source>
        <dbReference type="Proteomes" id="UP000077755"/>
    </source>
</evidence>
<dbReference type="Proteomes" id="UP000077755">
    <property type="component" value="Chromosome 8"/>
</dbReference>
<evidence type="ECO:0000259" key="1">
    <source>
        <dbReference type="Pfam" id="PF23156"/>
    </source>
</evidence>
<reference evidence="2" key="1">
    <citation type="journal article" date="2016" name="Nat. Genet.">
        <title>A high-quality carrot genome assembly provides new insights into carotenoid accumulation and asterid genome evolution.</title>
        <authorList>
            <person name="Iorizzo M."/>
            <person name="Ellison S."/>
            <person name="Senalik D."/>
            <person name="Zeng P."/>
            <person name="Satapoomin P."/>
            <person name="Huang J."/>
            <person name="Bowman M."/>
            <person name="Iovene M."/>
            <person name="Sanseverino W."/>
            <person name="Cavagnaro P."/>
            <person name="Yildiz M."/>
            <person name="Macko-Podgorni A."/>
            <person name="Moranska E."/>
            <person name="Grzebelus E."/>
            <person name="Grzebelus D."/>
            <person name="Ashrafi H."/>
            <person name="Zheng Z."/>
            <person name="Cheng S."/>
            <person name="Spooner D."/>
            <person name="Van Deynze A."/>
            <person name="Simon P."/>
        </authorList>
    </citation>
    <scope>NUCLEOTIDE SEQUENCE</scope>
    <source>
        <tissue evidence="2">Leaf</tissue>
    </source>
</reference>
<evidence type="ECO:0000313" key="2">
    <source>
        <dbReference type="EMBL" id="WOH13302.1"/>
    </source>
</evidence>
<organism evidence="2 3">
    <name type="scientific">Daucus carota subsp. sativus</name>
    <name type="common">Carrot</name>
    <dbReference type="NCBI Taxonomy" id="79200"/>
    <lineage>
        <taxon>Eukaryota</taxon>
        <taxon>Viridiplantae</taxon>
        <taxon>Streptophyta</taxon>
        <taxon>Embryophyta</taxon>
        <taxon>Tracheophyta</taxon>
        <taxon>Spermatophyta</taxon>
        <taxon>Magnoliopsida</taxon>
        <taxon>eudicotyledons</taxon>
        <taxon>Gunneridae</taxon>
        <taxon>Pentapetalae</taxon>
        <taxon>asterids</taxon>
        <taxon>campanulids</taxon>
        <taxon>Apiales</taxon>
        <taxon>Apiaceae</taxon>
        <taxon>Apioideae</taxon>
        <taxon>Scandiceae</taxon>
        <taxon>Daucinae</taxon>
        <taxon>Daucus</taxon>
        <taxon>Daucus sect. Daucus</taxon>
    </lineage>
</organism>
<gene>
    <name evidence="2" type="ORF">DCAR_0832811</name>
</gene>
<feature type="domain" description="DUF7054" evidence="1">
    <location>
        <begin position="16"/>
        <end position="99"/>
    </location>
</feature>
<keyword evidence="3" id="KW-1185">Reference proteome</keyword>
<dbReference type="Pfam" id="PF23156">
    <property type="entry name" value="DUF7054"/>
    <property type="match status" value="1"/>
</dbReference>
<proteinExistence type="predicted"/>
<dbReference type="InterPro" id="IPR055482">
    <property type="entry name" value="DUF7054"/>
</dbReference>
<reference evidence="2" key="2">
    <citation type="submission" date="2022-03" db="EMBL/GenBank/DDBJ databases">
        <title>Draft title - Genomic analysis of global carrot germplasm unveils the trajectory of domestication and the origin of high carotenoid orange carrot.</title>
        <authorList>
            <person name="Iorizzo M."/>
            <person name="Ellison S."/>
            <person name="Senalik D."/>
            <person name="Macko-Podgorni A."/>
            <person name="Grzebelus D."/>
            <person name="Bostan H."/>
            <person name="Rolling W."/>
            <person name="Curaba J."/>
            <person name="Simon P."/>
        </authorList>
    </citation>
    <scope>NUCLEOTIDE SEQUENCE</scope>
    <source>
        <tissue evidence="2">Leaf</tissue>
    </source>
</reference>
<protein>
    <recommendedName>
        <fullName evidence="1">DUF7054 domain-containing protein</fullName>
    </recommendedName>
</protein>
<accession>A0AAF0XTZ1</accession>
<dbReference type="AlphaFoldDB" id="A0AAF0XTZ1"/>
<dbReference type="EMBL" id="CP093350">
    <property type="protein sequence ID" value="WOH13302.1"/>
    <property type="molecule type" value="Genomic_DNA"/>
</dbReference>
<dbReference type="InterPro" id="IPR040358">
    <property type="entry name" value="At4g22758-like"/>
</dbReference>
<dbReference type="PANTHER" id="PTHR33270">
    <property type="entry name" value="BNAC05G50380D PROTEIN"/>
    <property type="match status" value="1"/>
</dbReference>
<sequence>MLLTRQKKKKQVAVGKENRILISVTVVGSPGPIRLVVNQEELVASVIHSILKSYARSGRFPVLGTNLNKFFLYCPAVGAEGLSPWGTIGSYGVRDFVLCKKPEVEKPIGDEKAVKAVQLASKGRGSWKAWFNKSWKIPSH</sequence>
<dbReference type="PANTHER" id="PTHR33270:SF18">
    <property type="entry name" value="OS02G0324700 PROTEIN"/>
    <property type="match status" value="1"/>
</dbReference>
<name>A0AAF0XTZ1_DAUCS</name>